<proteinExistence type="predicted"/>
<dbReference type="Gene3D" id="3.50.30.50">
    <property type="entry name" value="Putative cyclase"/>
    <property type="match status" value="1"/>
</dbReference>
<evidence type="ECO:0000313" key="1">
    <source>
        <dbReference type="EMBL" id="UNY98834.1"/>
    </source>
</evidence>
<dbReference type="PANTHER" id="PTHR31118:SF12">
    <property type="entry name" value="CYCLASE-LIKE PROTEIN 2"/>
    <property type="match status" value="1"/>
</dbReference>
<dbReference type="EMBL" id="CP094326">
    <property type="protein sequence ID" value="UNY98834.1"/>
    <property type="molecule type" value="Genomic_DNA"/>
</dbReference>
<accession>A0ABY3YLX3</accession>
<reference evidence="1 2" key="1">
    <citation type="journal article" date="2018" name="Int. J. Syst. Evol. Microbiol.">
        <title>Zhouia spongiae sp. nov., isolated from a marine sponge.</title>
        <authorList>
            <person name="Zhuang L."/>
            <person name="Lin B."/>
            <person name="Qin F."/>
            <person name="Luo L."/>
        </authorList>
    </citation>
    <scope>NUCLEOTIDE SEQUENCE [LARGE SCALE GENOMIC DNA]</scope>
    <source>
        <strain evidence="1 2">HN-Y44</strain>
    </source>
</reference>
<dbReference type="InterPro" id="IPR037175">
    <property type="entry name" value="KFase_sf"/>
</dbReference>
<gene>
    <name evidence="1" type="ORF">MQE36_00420</name>
</gene>
<sequence>MIRQSLLLLLCIAGFSGCKNNAEKFSDKKPGATQEVSSQTRIIDLTHPFSDETVYWVTAREFELEEVAKGQTDNGYFYAANNFSTAEHGGTHIDAPIHFYETGQTVDEIPLDNLIGQAIKVNVTGKAKNNPDYQVSIEDFKNWEQKHQMLIPDKCIIILETGFGSYYPDKQKYLGTLNRGPDAVKELHFPGLSPEAATWLTDKRNIKAIGLDTPSIDYGQSQDFKSHVVLMSKNIPVFENVANVDKLPESDFQIIALPIKIKGGSGGPLRIIALLRQ</sequence>
<protein>
    <submittedName>
        <fullName evidence="1">Cyclase family protein</fullName>
    </submittedName>
</protein>
<evidence type="ECO:0000313" key="2">
    <source>
        <dbReference type="Proteomes" id="UP000829476"/>
    </source>
</evidence>
<name>A0ABY3YLX3_9FLAO</name>
<dbReference type="PROSITE" id="PS51257">
    <property type="entry name" value="PROKAR_LIPOPROTEIN"/>
    <property type="match status" value="1"/>
</dbReference>
<dbReference type="SUPFAM" id="SSF102198">
    <property type="entry name" value="Putative cyclase"/>
    <property type="match status" value="1"/>
</dbReference>
<dbReference type="Proteomes" id="UP000829476">
    <property type="component" value="Chromosome"/>
</dbReference>
<organism evidence="1 2">
    <name type="scientific">Zhouia spongiae</name>
    <dbReference type="NCBI Taxonomy" id="2202721"/>
    <lineage>
        <taxon>Bacteria</taxon>
        <taxon>Pseudomonadati</taxon>
        <taxon>Bacteroidota</taxon>
        <taxon>Flavobacteriia</taxon>
        <taxon>Flavobacteriales</taxon>
        <taxon>Flavobacteriaceae</taxon>
        <taxon>Zhouia</taxon>
    </lineage>
</organism>
<dbReference type="InterPro" id="IPR007325">
    <property type="entry name" value="KFase/CYL"/>
</dbReference>
<dbReference type="RefSeq" id="WP_242937240.1">
    <property type="nucleotide sequence ID" value="NZ_CP094326.1"/>
</dbReference>
<keyword evidence="2" id="KW-1185">Reference proteome</keyword>
<dbReference type="Pfam" id="PF04199">
    <property type="entry name" value="Cyclase"/>
    <property type="match status" value="1"/>
</dbReference>
<dbReference type="PANTHER" id="PTHR31118">
    <property type="entry name" value="CYCLASE-LIKE PROTEIN 2"/>
    <property type="match status" value="1"/>
</dbReference>